<keyword evidence="1" id="KW-0812">Transmembrane</keyword>
<proteinExistence type="predicted"/>
<feature type="transmembrane region" description="Helical" evidence="1">
    <location>
        <begin position="136"/>
        <end position="155"/>
    </location>
</feature>
<reference evidence="2" key="1">
    <citation type="submission" date="2020-11" db="EMBL/GenBank/DDBJ databases">
        <authorList>
            <person name="Koelle M."/>
            <person name="Horta M.A.C."/>
            <person name="Nowrousian M."/>
            <person name="Ohm R.A."/>
            <person name="Benz P."/>
            <person name="Pilgard A."/>
        </authorList>
    </citation>
    <scope>NUCLEOTIDE SEQUENCE</scope>
    <source>
        <strain evidence="2">FPRL280</strain>
    </source>
</reference>
<evidence type="ECO:0000256" key="1">
    <source>
        <dbReference type="SAM" id="Phobius"/>
    </source>
</evidence>
<evidence type="ECO:0000313" key="2">
    <source>
        <dbReference type="EMBL" id="KAF9802850.1"/>
    </source>
</evidence>
<dbReference type="AlphaFoldDB" id="A0A8H7NTM7"/>
<sequence length="168" mass="17888">MSQYSLPQLPFMPMGGGPGSVAGSDYGHMSMVAPMPYQQTASMYGMMPNAPRNTIMTNMNMFGGEGDASGSQSGFAPPGGIAAMQRPMSTFSLATSVNPFAGPSMNPDPSDDDLINALRNYLSTQDLMTVTKNHRLFRGFFVYIVSSSVVTGLWTDFSDMNISGLLAA</sequence>
<dbReference type="Proteomes" id="UP000639403">
    <property type="component" value="Unassembled WGS sequence"/>
</dbReference>
<keyword evidence="1" id="KW-1133">Transmembrane helix</keyword>
<evidence type="ECO:0000313" key="3">
    <source>
        <dbReference type="Proteomes" id="UP000639403"/>
    </source>
</evidence>
<accession>A0A8H7NTM7</accession>
<comment type="caution">
    <text evidence="2">The sequence shown here is derived from an EMBL/GenBank/DDBJ whole genome shotgun (WGS) entry which is preliminary data.</text>
</comment>
<keyword evidence="1" id="KW-0472">Membrane</keyword>
<dbReference type="EMBL" id="JADOXO010000548">
    <property type="protein sequence ID" value="KAF9802850.1"/>
    <property type="molecule type" value="Genomic_DNA"/>
</dbReference>
<reference evidence="2" key="2">
    <citation type="journal article" name="Front. Microbiol.">
        <title>Degradative Capacity of Two Strains of Rhodonia placenta: From Phenotype to Genotype.</title>
        <authorList>
            <person name="Kolle M."/>
            <person name="Horta M.A.C."/>
            <person name="Nowrousian M."/>
            <person name="Ohm R.A."/>
            <person name="Benz J.P."/>
            <person name="Pilgard A."/>
        </authorList>
    </citation>
    <scope>NUCLEOTIDE SEQUENCE</scope>
    <source>
        <strain evidence="2">FPRL280</strain>
    </source>
</reference>
<gene>
    <name evidence="2" type="ORF">IEO21_09809</name>
</gene>
<name>A0A8H7NTM7_9APHY</name>
<protein>
    <submittedName>
        <fullName evidence="2">Uncharacterized protein</fullName>
    </submittedName>
</protein>
<organism evidence="2 3">
    <name type="scientific">Rhodonia placenta</name>
    <dbReference type="NCBI Taxonomy" id="104341"/>
    <lineage>
        <taxon>Eukaryota</taxon>
        <taxon>Fungi</taxon>
        <taxon>Dikarya</taxon>
        <taxon>Basidiomycota</taxon>
        <taxon>Agaricomycotina</taxon>
        <taxon>Agaricomycetes</taxon>
        <taxon>Polyporales</taxon>
        <taxon>Adustoporiaceae</taxon>
        <taxon>Rhodonia</taxon>
    </lineage>
</organism>